<accession>A0AAV9K266</accession>
<evidence type="ECO:0008006" key="5">
    <source>
        <dbReference type="Google" id="ProtNLM"/>
    </source>
</evidence>
<protein>
    <recommendedName>
        <fullName evidence="5">Ty3-gypsy retrotransposon protein</fullName>
    </recommendedName>
</protein>
<evidence type="ECO:0000313" key="2">
    <source>
        <dbReference type="EMBL" id="KAK4706198.1"/>
    </source>
</evidence>
<dbReference type="AlphaFoldDB" id="A0AAV9K266"/>
<evidence type="ECO:0000313" key="4">
    <source>
        <dbReference type="Proteomes" id="UP001311915"/>
    </source>
</evidence>
<dbReference type="PANTHER" id="PTHR33437:SF2">
    <property type="entry name" value="OS06G0361200 PROTEIN"/>
    <property type="match status" value="1"/>
</dbReference>
<evidence type="ECO:0000313" key="3">
    <source>
        <dbReference type="EMBL" id="KAK4706815.1"/>
    </source>
</evidence>
<gene>
    <name evidence="3" type="ORF">R3W88_033611</name>
    <name evidence="2" type="ORF">R3W88_034245</name>
</gene>
<comment type="caution">
    <text evidence="3">The sequence shown here is derived from an EMBL/GenBank/DDBJ whole genome shotgun (WGS) entry which is preliminary data.</text>
</comment>
<dbReference type="EMBL" id="JAWPEI010000139">
    <property type="protein sequence ID" value="KAK4706198.1"/>
    <property type="molecule type" value="Genomic_DNA"/>
</dbReference>
<feature type="region of interest" description="Disordered" evidence="1">
    <location>
        <begin position="103"/>
        <end position="129"/>
    </location>
</feature>
<evidence type="ECO:0000256" key="1">
    <source>
        <dbReference type="SAM" id="MobiDB-lite"/>
    </source>
</evidence>
<organism evidence="3 4">
    <name type="scientific">Solanum pinnatisectum</name>
    <name type="common">tansyleaf nightshade</name>
    <dbReference type="NCBI Taxonomy" id="50273"/>
    <lineage>
        <taxon>Eukaryota</taxon>
        <taxon>Viridiplantae</taxon>
        <taxon>Streptophyta</taxon>
        <taxon>Embryophyta</taxon>
        <taxon>Tracheophyta</taxon>
        <taxon>Spermatophyta</taxon>
        <taxon>Magnoliopsida</taxon>
        <taxon>eudicotyledons</taxon>
        <taxon>Gunneridae</taxon>
        <taxon>Pentapetalae</taxon>
        <taxon>asterids</taxon>
        <taxon>lamiids</taxon>
        <taxon>Solanales</taxon>
        <taxon>Solanaceae</taxon>
        <taxon>Solanoideae</taxon>
        <taxon>Solaneae</taxon>
        <taxon>Solanum</taxon>
    </lineage>
</organism>
<dbReference type="EMBL" id="JAWPEI010000044">
    <property type="protein sequence ID" value="KAK4706815.1"/>
    <property type="molecule type" value="Genomic_DNA"/>
</dbReference>
<sequence length="212" mass="24363">MELTNVKQSTDEAIVDYINHWRMLSLDCKDQLSEMSAVEICIQRMHWGLVYILQGIKPRTFKELATHAHDMELSITSHRKTSHVFDPRKDDIELKESLEYTTKESMPVTTTSTKASTRQKLNENEVQNKQSNKVDDPMCCKFLRIIIHHTTKFFILKEKIMILIREGKIIMDNGETTATNHASAKLNPKKNLIPEDLLPVTSATIEEGVIIL</sequence>
<keyword evidence="4" id="KW-1185">Reference proteome</keyword>
<reference evidence="3 4" key="1">
    <citation type="submission" date="2023-10" db="EMBL/GenBank/DDBJ databases">
        <title>Genome-Wide Identification Analysis in wild type Solanum Pinnatisectum Reveals Some Genes Defensing Phytophthora Infestans.</title>
        <authorList>
            <person name="Sun C."/>
        </authorList>
    </citation>
    <scope>NUCLEOTIDE SEQUENCE [LARGE SCALE GENOMIC DNA]</scope>
    <source>
        <strain evidence="3">LQN</strain>
        <tissue evidence="3">Leaf</tissue>
    </source>
</reference>
<proteinExistence type="predicted"/>
<dbReference type="Proteomes" id="UP001311915">
    <property type="component" value="Unassembled WGS sequence"/>
</dbReference>
<dbReference type="PANTHER" id="PTHR33437">
    <property type="entry name" value="OS06G0361200 PROTEIN"/>
    <property type="match status" value="1"/>
</dbReference>
<name>A0AAV9K266_9SOLN</name>